<dbReference type="PANTHER" id="PTHR43415">
    <property type="entry name" value="SPERMIDINE N(1)-ACETYLTRANSFERASE"/>
    <property type="match status" value="1"/>
</dbReference>
<reference evidence="2" key="1">
    <citation type="submission" date="2020-10" db="EMBL/GenBank/DDBJ databases">
        <authorList>
            <person name="Gilroy R."/>
        </authorList>
    </citation>
    <scope>NUCLEOTIDE SEQUENCE</scope>
    <source>
        <strain evidence="2">3924</strain>
    </source>
</reference>
<evidence type="ECO:0000259" key="1">
    <source>
        <dbReference type="PROSITE" id="PS51186"/>
    </source>
</evidence>
<reference evidence="2" key="2">
    <citation type="journal article" date="2021" name="PeerJ">
        <title>Extensive microbial diversity within the chicken gut microbiome revealed by metagenomics and culture.</title>
        <authorList>
            <person name="Gilroy R."/>
            <person name="Ravi A."/>
            <person name="Getino M."/>
            <person name="Pursley I."/>
            <person name="Horton D.L."/>
            <person name="Alikhan N.F."/>
            <person name="Baker D."/>
            <person name="Gharbi K."/>
            <person name="Hall N."/>
            <person name="Watson M."/>
            <person name="Adriaenssens E.M."/>
            <person name="Foster-Nyarko E."/>
            <person name="Jarju S."/>
            <person name="Secka A."/>
            <person name="Antonio M."/>
            <person name="Oren A."/>
            <person name="Chaudhuri R.R."/>
            <person name="La Ragione R."/>
            <person name="Hildebrand F."/>
            <person name="Pallen M.J."/>
        </authorList>
    </citation>
    <scope>NUCLEOTIDE SEQUENCE</scope>
    <source>
        <strain evidence="2">3924</strain>
    </source>
</reference>
<dbReference type="AlphaFoldDB" id="A0A940DIN7"/>
<name>A0A940DIN7_9BACT</name>
<dbReference type="Pfam" id="PF13302">
    <property type="entry name" value="Acetyltransf_3"/>
    <property type="match status" value="1"/>
</dbReference>
<dbReference type="CDD" id="cd04301">
    <property type="entry name" value="NAT_SF"/>
    <property type="match status" value="1"/>
</dbReference>
<evidence type="ECO:0000313" key="2">
    <source>
        <dbReference type="EMBL" id="MBO8439338.1"/>
    </source>
</evidence>
<comment type="caution">
    <text evidence="2">The sequence shown here is derived from an EMBL/GenBank/DDBJ whole genome shotgun (WGS) entry which is preliminary data.</text>
</comment>
<dbReference type="InterPro" id="IPR016181">
    <property type="entry name" value="Acyl_CoA_acyltransferase"/>
</dbReference>
<proteinExistence type="predicted"/>
<accession>A0A940DIN7</accession>
<dbReference type="EMBL" id="JADIMV010000031">
    <property type="protein sequence ID" value="MBO8439338.1"/>
    <property type="molecule type" value="Genomic_DNA"/>
</dbReference>
<feature type="domain" description="N-acetyltransferase" evidence="1">
    <location>
        <begin position="8"/>
        <end position="172"/>
    </location>
</feature>
<dbReference type="GO" id="GO:0016747">
    <property type="term" value="F:acyltransferase activity, transferring groups other than amino-acyl groups"/>
    <property type="evidence" value="ECO:0007669"/>
    <property type="project" value="InterPro"/>
</dbReference>
<dbReference type="Proteomes" id="UP000712007">
    <property type="component" value="Unassembled WGS sequence"/>
</dbReference>
<sequence length="173" mass="20291">MYLQNETLRLRALEPEDLDILYRWENDPRLWTVSCATEPYSRYILKEYIAYSDKTIYEKKQLRLMITLRQGGTVVGSIDLTDFDPFHMRAGVGILIDEQYQRRGYAGQALRLLTDYALHFLKLKQLYAYVPSDNGASRALFIKNGFTQSGTLRSWLREGDSFKDVEIYQLVER</sequence>
<dbReference type="PROSITE" id="PS51186">
    <property type="entry name" value="GNAT"/>
    <property type="match status" value="1"/>
</dbReference>
<evidence type="ECO:0000313" key="3">
    <source>
        <dbReference type="Proteomes" id="UP000712007"/>
    </source>
</evidence>
<dbReference type="Gene3D" id="3.40.630.30">
    <property type="match status" value="1"/>
</dbReference>
<dbReference type="PANTHER" id="PTHR43415:SF3">
    <property type="entry name" value="GNAT-FAMILY ACETYLTRANSFERASE"/>
    <property type="match status" value="1"/>
</dbReference>
<protein>
    <submittedName>
        <fullName evidence="2">GNAT family N-acetyltransferase</fullName>
    </submittedName>
</protein>
<dbReference type="SUPFAM" id="SSF55729">
    <property type="entry name" value="Acyl-CoA N-acyltransferases (Nat)"/>
    <property type="match status" value="1"/>
</dbReference>
<gene>
    <name evidence="2" type="ORF">IAC51_01665</name>
</gene>
<dbReference type="InterPro" id="IPR000182">
    <property type="entry name" value="GNAT_dom"/>
</dbReference>
<organism evidence="2 3">
    <name type="scientific">Candidatus Aphodosoma intestinipullorum</name>
    <dbReference type="NCBI Taxonomy" id="2840674"/>
    <lineage>
        <taxon>Bacteria</taxon>
        <taxon>Pseudomonadati</taxon>
        <taxon>Bacteroidota</taxon>
        <taxon>Bacteroidia</taxon>
        <taxon>Bacteroidales</taxon>
        <taxon>Candidatus Aphodosoma</taxon>
    </lineage>
</organism>